<comment type="caution">
    <text evidence="1">The sequence shown here is derived from an EMBL/GenBank/DDBJ whole genome shotgun (WGS) entry which is preliminary data.</text>
</comment>
<name>A0ABD1WK04_9LAMI</name>
<sequence>MPLPPPPECRVATGNCHCHCPGPRTKYQEYKVSGQSSCRECAKIHTLRVQNGTALQCRVRYFAGWSQYSNNRQKSPLQHNPFVPSGRGMLTKLNWRGSRRRALSPWCKKDMRSNFGS</sequence>
<reference evidence="2" key="1">
    <citation type="submission" date="2024-07" db="EMBL/GenBank/DDBJ databases">
        <title>Two chromosome-level genome assemblies of Korean endemic species Abeliophyllum distichum and Forsythia ovata (Oleaceae).</title>
        <authorList>
            <person name="Jang H."/>
        </authorList>
    </citation>
    <scope>NUCLEOTIDE SEQUENCE [LARGE SCALE GENOMIC DNA]</scope>
</reference>
<dbReference type="EMBL" id="JBFOLJ010000003">
    <property type="protein sequence ID" value="KAL2550009.1"/>
    <property type="molecule type" value="Genomic_DNA"/>
</dbReference>
<keyword evidence="2" id="KW-1185">Reference proteome</keyword>
<evidence type="ECO:0000313" key="2">
    <source>
        <dbReference type="Proteomes" id="UP001604277"/>
    </source>
</evidence>
<evidence type="ECO:0000313" key="1">
    <source>
        <dbReference type="EMBL" id="KAL2550009.1"/>
    </source>
</evidence>
<protein>
    <submittedName>
        <fullName evidence="1">Uncharacterized protein</fullName>
    </submittedName>
</protein>
<accession>A0ABD1WK04</accession>
<proteinExistence type="predicted"/>
<dbReference type="Proteomes" id="UP001604277">
    <property type="component" value="Unassembled WGS sequence"/>
</dbReference>
<dbReference type="AlphaFoldDB" id="A0ABD1WK04"/>
<organism evidence="1 2">
    <name type="scientific">Forsythia ovata</name>
    <dbReference type="NCBI Taxonomy" id="205694"/>
    <lineage>
        <taxon>Eukaryota</taxon>
        <taxon>Viridiplantae</taxon>
        <taxon>Streptophyta</taxon>
        <taxon>Embryophyta</taxon>
        <taxon>Tracheophyta</taxon>
        <taxon>Spermatophyta</taxon>
        <taxon>Magnoliopsida</taxon>
        <taxon>eudicotyledons</taxon>
        <taxon>Gunneridae</taxon>
        <taxon>Pentapetalae</taxon>
        <taxon>asterids</taxon>
        <taxon>lamiids</taxon>
        <taxon>Lamiales</taxon>
        <taxon>Oleaceae</taxon>
        <taxon>Forsythieae</taxon>
        <taxon>Forsythia</taxon>
    </lineage>
</organism>
<gene>
    <name evidence="1" type="ORF">Fot_11539</name>
</gene>